<dbReference type="InterPro" id="IPR035979">
    <property type="entry name" value="RBD_domain_sf"/>
</dbReference>
<dbReference type="SUPFAM" id="SSF54928">
    <property type="entry name" value="RNA-binding domain, RBD"/>
    <property type="match status" value="2"/>
</dbReference>
<evidence type="ECO:0000256" key="4">
    <source>
        <dbReference type="PROSITE-ProRule" id="PRU00176"/>
    </source>
</evidence>
<evidence type="ECO:0000313" key="7">
    <source>
        <dbReference type="Proteomes" id="UP000326759"/>
    </source>
</evidence>
<dbReference type="EMBL" id="SEYY01000537">
    <property type="protein sequence ID" value="KAB7507012.1"/>
    <property type="molecule type" value="Genomic_DNA"/>
</dbReference>
<dbReference type="SMART" id="SM00360">
    <property type="entry name" value="RRM"/>
    <property type="match status" value="2"/>
</dbReference>
<sequence>MVTKMFSLFGKTNIKEMTPIVVEHLTILEEKLNYNFQSLNREDYDWFLNPFIKILPDVGLNLKDEELASTSSDQGLKIKHAEFSIDAFWISIRKEYPSVAKKALSIVMQFSISYLCELGFSSLTNIKSNEDSILKVQMPIAVNNSIYNFEFVFAFSMNFIFNEKLFVGGLGWNATEKEVNDYFSKFGTVESINLKMNPSTGRSRGFAFIVFANSDCIDQILNGTDHYINGRKIDPKKAIARTGKIFVGGLKEEISDNDIKNYFSQYGKIIDVKTPFDQQRNKRKGFCFITFEEEQVVEDLLRNPQQTICGISVDLRKVTSRNDAPYSGHIGGGGRNVNKGWQGGYGDGSYWGSPYSSYYAYDSNYGGGYGGSYNGGYDYNSSYAPFDSNQSFDYFWHAVNEWLYLLHIWMMIPHLNYLVNEHSFCDKLREEHWNIVYIWKVFF</sequence>
<keyword evidence="2 4" id="KW-0694">RNA-binding</keyword>
<dbReference type="InterPro" id="IPR012677">
    <property type="entry name" value="Nucleotide-bd_a/b_plait_sf"/>
</dbReference>
<dbReference type="Proteomes" id="UP000326759">
    <property type="component" value="Unassembled WGS sequence"/>
</dbReference>
<gene>
    <name evidence="6" type="primary">sqd_1</name>
    <name evidence="6" type="ORF">Anas_08989</name>
</gene>
<name>A0A5N5TLK2_9CRUS</name>
<reference evidence="6 7" key="1">
    <citation type="journal article" date="2019" name="PLoS Biol.">
        <title>Sex chromosomes control vertical transmission of feminizing Wolbachia symbionts in an isopod.</title>
        <authorList>
            <person name="Becking T."/>
            <person name="Chebbi M.A."/>
            <person name="Giraud I."/>
            <person name="Moumen B."/>
            <person name="Laverre T."/>
            <person name="Caubet Y."/>
            <person name="Peccoud J."/>
            <person name="Gilbert C."/>
            <person name="Cordaux R."/>
        </authorList>
    </citation>
    <scope>NUCLEOTIDE SEQUENCE [LARGE SCALE GENOMIC DNA]</scope>
    <source>
        <strain evidence="6">ANa2</strain>
        <tissue evidence="6">Whole body excluding digestive tract and cuticle</tissue>
    </source>
</reference>
<dbReference type="AlphaFoldDB" id="A0A5N5TLK2"/>
<evidence type="ECO:0000256" key="2">
    <source>
        <dbReference type="ARBA" id="ARBA00022884"/>
    </source>
</evidence>
<feature type="domain" description="RRM" evidence="5">
    <location>
        <begin position="163"/>
        <end position="240"/>
    </location>
</feature>
<feature type="domain" description="RRM" evidence="5">
    <location>
        <begin position="243"/>
        <end position="325"/>
    </location>
</feature>
<evidence type="ECO:0000256" key="1">
    <source>
        <dbReference type="ARBA" id="ARBA00004123"/>
    </source>
</evidence>
<comment type="subcellular location">
    <subcellularLocation>
        <location evidence="1">Nucleus</location>
    </subcellularLocation>
</comment>
<evidence type="ECO:0000259" key="5">
    <source>
        <dbReference type="PROSITE" id="PS50102"/>
    </source>
</evidence>
<evidence type="ECO:0000256" key="3">
    <source>
        <dbReference type="ARBA" id="ARBA00023242"/>
    </source>
</evidence>
<evidence type="ECO:0000313" key="6">
    <source>
        <dbReference type="EMBL" id="KAB7507012.1"/>
    </source>
</evidence>
<organism evidence="6 7">
    <name type="scientific">Armadillidium nasatum</name>
    <dbReference type="NCBI Taxonomy" id="96803"/>
    <lineage>
        <taxon>Eukaryota</taxon>
        <taxon>Metazoa</taxon>
        <taxon>Ecdysozoa</taxon>
        <taxon>Arthropoda</taxon>
        <taxon>Crustacea</taxon>
        <taxon>Multicrustacea</taxon>
        <taxon>Malacostraca</taxon>
        <taxon>Eumalacostraca</taxon>
        <taxon>Peracarida</taxon>
        <taxon>Isopoda</taxon>
        <taxon>Oniscidea</taxon>
        <taxon>Crinocheta</taxon>
        <taxon>Armadillidiidae</taxon>
        <taxon>Armadillidium</taxon>
    </lineage>
</organism>
<keyword evidence="3" id="KW-0539">Nucleus</keyword>
<keyword evidence="7" id="KW-1185">Reference proteome</keyword>
<accession>A0A5N5TLK2</accession>
<dbReference type="GO" id="GO:0000785">
    <property type="term" value="C:chromatin"/>
    <property type="evidence" value="ECO:0007669"/>
    <property type="project" value="TreeGrafter"/>
</dbReference>
<dbReference type="GO" id="GO:0003723">
    <property type="term" value="F:RNA binding"/>
    <property type="evidence" value="ECO:0007669"/>
    <property type="project" value="UniProtKB-UniRule"/>
</dbReference>
<dbReference type="PROSITE" id="PS50102">
    <property type="entry name" value="RRM"/>
    <property type="match status" value="2"/>
</dbReference>
<protein>
    <submittedName>
        <fullName evidence="6">RNA-binding protein squid</fullName>
    </submittedName>
</protein>
<dbReference type="Pfam" id="PF00076">
    <property type="entry name" value="RRM_1"/>
    <property type="match status" value="2"/>
</dbReference>
<dbReference type="PANTHER" id="PTHR48033">
    <property type="entry name" value="RNA-BINDING (RRM/RBD/RNP MOTIFS) FAMILY PROTEIN"/>
    <property type="match status" value="1"/>
</dbReference>
<dbReference type="PANTHER" id="PTHR48033:SF10">
    <property type="entry name" value="RNA-BINDING PROTEIN SQUID"/>
    <property type="match status" value="1"/>
</dbReference>
<comment type="caution">
    <text evidence="6">The sequence shown here is derived from an EMBL/GenBank/DDBJ whole genome shotgun (WGS) entry which is preliminary data.</text>
</comment>
<dbReference type="GO" id="GO:0010468">
    <property type="term" value="P:regulation of gene expression"/>
    <property type="evidence" value="ECO:0007669"/>
    <property type="project" value="TreeGrafter"/>
</dbReference>
<dbReference type="InterPro" id="IPR000504">
    <property type="entry name" value="RRM_dom"/>
</dbReference>
<dbReference type="Gene3D" id="3.30.70.330">
    <property type="match status" value="2"/>
</dbReference>
<dbReference type="GO" id="GO:0005654">
    <property type="term" value="C:nucleoplasm"/>
    <property type="evidence" value="ECO:0007669"/>
    <property type="project" value="TreeGrafter"/>
</dbReference>
<proteinExistence type="predicted"/>
<dbReference type="OrthoDB" id="1875751at2759"/>